<dbReference type="AlphaFoldDB" id="W6JZR9"/>
<protein>
    <recommendedName>
        <fullName evidence="4">TIGR02611 family protein</fullName>
    </recommendedName>
</protein>
<dbReference type="EMBL" id="CAJA01000416">
    <property type="protein sequence ID" value="CCH74717.1"/>
    <property type="molecule type" value="Genomic_DNA"/>
</dbReference>
<feature type="transmembrane region" description="Helical" evidence="1">
    <location>
        <begin position="53"/>
        <end position="73"/>
    </location>
</feature>
<evidence type="ECO:0000313" key="3">
    <source>
        <dbReference type="Proteomes" id="UP000035763"/>
    </source>
</evidence>
<keyword evidence="3" id="KW-1185">Reference proteome</keyword>
<proteinExistence type="predicted"/>
<keyword evidence="1" id="KW-1133">Transmembrane helix</keyword>
<dbReference type="NCBIfam" id="TIGR02611">
    <property type="entry name" value="TIGR02611 family protein"/>
    <property type="match status" value="1"/>
</dbReference>
<name>W6JZR9_9MICO</name>
<organism evidence="2 3">
    <name type="scientific">Nostocoides australiense Ben110</name>
    <dbReference type="NCBI Taxonomy" id="1193182"/>
    <lineage>
        <taxon>Bacteria</taxon>
        <taxon>Bacillati</taxon>
        <taxon>Actinomycetota</taxon>
        <taxon>Actinomycetes</taxon>
        <taxon>Micrococcales</taxon>
        <taxon>Intrasporangiaceae</taxon>
        <taxon>Nostocoides</taxon>
    </lineage>
</organism>
<evidence type="ECO:0000256" key="1">
    <source>
        <dbReference type="SAM" id="Phobius"/>
    </source>
</evidence>
<gene>
    <name evidence="2" type="ORF">BN11_4730016</name>
</gene>
<evidence type="ECO:0008006" key="4">
    <source>
        <dbReference type="Google" id="ProtNLM"/>
    </source>
</evidence>
<comment type="caution">
    <text evidence="2">The sequence shown here is derived from an EMBL/GenBank/DDBJ whole genome shotgun (WGS) entry which is preliminary data.</text>
</comment>
<accession>W6JZR9</accession>
<feature type="transmembrane region" description="Helical" evidence="1">
    <location>
        <begin position="120"/>
        <end position="142"/>
    </location>
</feature>
<dbReference type="Proteomes" id="UP000035763">
    <property type="component" value="Unassembled WGS sequence"/>
</dbReference>
<reference evidence="2 3" key="1">
    <citation type="journal article" date="2013" name="ISME J.">
        <title>A metabolic model for members of the genus Tetrasphaera involved in enhanced biological phosphorus removal.</title>
        <authorList>
            <person name="Kristiansen R."/>
            <person name="Nguyen H.T.T."/>
            <person name="Saunders A.M."/>
            <person name="Nielsen J.L."/>
            <person name="Wimmer R."/>
            <person name="Le V.Q."/>
            <person name="McIlroy S.J."/>
            <person name="Petrovski S."/>
            <person name="Seviour R.J."/>
            <person name="Calteau A."/>
            <person name="Nielsen K.L."/>
            <person name="Nielsen P.H."/>
        </authorList>
    </citation>
    <scope>NUCLEOTIDE SEQUENCE [LARGE SCALE GENOMIC DNA]</scope>
    <source>
        <strain evidence="2 3">Ben110</strain>
    </source>
</reference>
<dbReference type="STRING" id="1193182.BN11_4730016"/>
<feature type="transmembrane region" description="Helical" evidence="1">
    <location>
        <begin position="79"/>
        <end position="99"/>
    </location>
</feature>
<keyword evidence="1" id="KW-0812">Transmembrane</keyword>
<dbReference type="Pfam" id="PF09656">
    <property type="entry name" value="PGPGW"/>
    <property type="match status" value="1"/>
</dbReference>
<sequence length="165" mass="18513">MTGQDQRGEPEMTQESLDRNEIARHDGNIFLDKNDDDWEWRRKLRANPATAKLYRLGVGLLGLIIVAGGLALVPLPGPGWLIVFAGLAVWASEFEWAQALLDWVRDKVRAWNVWVKGQSLWVQGLAALVTLAAVLTFFWVLFRLSGVPSFMPDAAEDWLHTFAGL</sequence>
<keyword evidence="1" id="KW-0472">Membrane</keyword>
<dbReference type="InterPro" id="IPR013434">
    <property type="entry name" value="CHP02611"/>
</dbReference>
<dbReference type="InterPro" id="IPR019099">
    <property type="entry name" value="Uncharacterised_PGPGW_TM"/>
</dbReference>
<evidence type="ECO:0000313" key="2">
    <source>
        <dbReference type="EMBL" id="CCH74717.1"/>
    </source>
</evidence>